<dbReference type="GO" id="GO:0006312">
    <property type="term" value="P:mitotic recombination"/>
    <property type="evidence" value="ECO:0007669"/>
    <property type="project" value="TreeGrafter"/>
</dbReference>
<dbReference type="PANTHER" id="PTHR11361">
    <property type="entry name" value="DNA MISMATCH REPAIR PROTEIN MUTS FAMILY MEMBER"/>
    <property type="match status" value="1"/>
</dbReference>
<dbReference type="GO" id="GO:0030983">
    <property type="term" value="F:mismatched DNA binding"/>
    <property type="evidence" value="ECO:0007669"/>
    <property type="project" value="InterPro"/>
</dbReference>
<dbReference type="GO" id="GO:0006298">
    <property type="term" value="P:mismatch repair"/>
    <property type="evidence" value="ECO:0007669"/>
    <property type="project" value="InterPro"/>
</dbReference>
<evidence type="ECO:0000259" key="4">
    <source>
        <dbReference type="Pfam" id="PF05188"/>
    </source>
</evidence>
<dbReference type="GO" id="GO:0005524">
    <property type="term" value="F:ATP binding"/>
    <property type="evidence" value="ECO:0007669"/>
    <property type="project" value="InterPro"/>
</dbReference>
<dbReference type="InterPro" id="IPR007696">
    <property type="entry name" value="DNA_mismatch_repair_MutS_core"/>
</dbReference>
<dbReference type="InterPro" id="IPR007860">
    <property type="entry name" value="DNA_mmatch_repair_MutS_con_dom"/>
</dbReference>
<evidence type="ECO:0000259" key="3">
    <source>
        <dbReference type="Pfam" id="PF01624"/>
    </source>
</evidence>
<dbReference type="InterPro" id="IPR045076">
    <property type="entry name" value="MutS"/>
</dbReference>
<dbReference type="Gene3D" id="3.40.1170.10">
    <property type="entry name" value="DNA repair protein MutS, domain I"/>
    <property type="match status" value="1"/>
</dbReference>
<dbReference type="Pfam" id="PF05192">
    <property type="entry name" value="MutS_III"/>
    <property type="match status" value="1"/>
</dbReference>
<dbReference type="Pfam" id="PF05188">
    <property type="entry name" value="MutS_II"/>
    <property type="match status" value="1"/>
</dbReference>
<evidence type="ECO:0000256" key="2">
    <source>
        <dbReference type="ARBA" id="ARBA00023242"/>
    </source>
</evidence>
<evidence type="ECO:0000313" key="7">
    <source>
        <dbReference type="Proteomes" id="UP000285301"/>
    </source>
</evidence>
<dbReference type="EMBL" id="NCKU01019767">
    <property type="protein sequence ID" value="RWR98683.1"/>
    <property type="molecule type" value="Genomic_DNA"/>
</dbReference>
<dbReference type="AlphaFoldDB" id="A0A3S4Q4G8"/>
<comment type="subcellular location">
    <subcellularLocation>
        <location evidence="1">Nucleus</location>
    </subcellularLocation>
</comment>
<dbReference type="GO" id="GO:0140664">
    <property type="term" value="F:ATP-dependent DNA damage sensor activity"/>
    <property type="evidence" value="ECO:0007669"/>
    <property type="project" value="InterPro"/>
</dbReference>
<feature type="non-terminal residue" evidence="6">
    <location>
        <position position="372"/>
    </location>
</feature>
<dbReference type="PANTHER" id="PTHR11361:SF35">
    <property type="entry name" value="DNA MISMATCH REPAIR PROTEIN MSH2"/>
    <property type="match status" value="1"/>
</dbReference>
<evidence type="ECO:0000256" key="1">
    <source>
        <dbReference type="ARBA" id="ARBA00004123"/>
    </source>
</evidence>
<protein>
    <submittedName>
        <fullName evidence="6">DNA mismatch repair protein Msh2-like protein</fullName>
    </submittedName>
</protein>
<evidence type="ECO:0000313" key="6">
    <source>
        <dbReference type="EMBL" id="RWR98683.1"/>
    </source>
</evidence>
<dbReference type="OrthoDB" id="6499878at2759"/>
<dbReference type="SUPFAM" id="SSF53150">
    <property type="entry name" value="DNA repair protein MutS, domain II"/>
    <property type="match status" value="1"/>
</dbReference>
<dbReference type="InterPro" id="IPR036678">
    <property type="entry name" value="MutS_con_dom_sf"/>
</dbReference>
<keyword evidence="2" id="KW-0539">Nucleus</keyword>
<dbReference type="InterPro" id="IPR016151">
    <property type="entry name" value="DNA_mismatch_repair_MutS_N"/>
</dbReference>
<dbReference type="InterPro" id="IPR007695">
    <property type="entry name" value="DNA_mismatch_repair_MutS-lik_N"/>
</dbReference>
<evidence type="ECO:0000259" key="5">
    <source>
        <dbReference type="Pfam" id="PF05192"/>
    </source>
</evidence>
<proteinExistence type="predicted"/>
<gene>
    <name evidence="6" type="ORF">B4U79_17132</name>
</gene>
<name>A0A3S4Q4G8_9ACAR</name>
<dbReference type="SUPFAM" id="SSF48334">
    <property type="entry name" value="DNA repair protein MutS, domain III"/>
    <property type="match status" value="1"/>
</dbReference>
<dbReference type="InterPro" id="IPR036187">
    <property type="entry name" value="DNA_mismatch_repair_MutS_sf"/>
</dbReference>
<reference evidence="6 7" key="1">
    <citation type="journal article" date="2018" name="Gigascience">
        <title>Genomes of trombidid mites reveal novel predicted allergens and laterally-transferred genes associated with secondary metabolism.</title>
        <authorList>
            <person name="Dong X."/>
            <person name="Chaisiri K."/>
            <person name="Xia D."/>
            <person name="Armstrong S.D."/>
            <person name="Fang Y."/>
            <person name="Donnelly M.J."/>
            <person name="Kadowaki T."/>
            <person name="McGarry J.W."/>
            <person name="Darby A.C."/>
            <person name="Makepeace B.L."/>
        </authorList>
    </citation>
    <scope>NUCLEOTIDE SEQUENCE [LARGE SCALE GENOMIC DNA]</scope>
    <source>
        <strain evidence="6">UoL-WK</strain>
    </source>
</reference>
<dbReference type="STRING" id="1965070.A0A3S4Q4G8"/>
<organism evidence="6 7">
    <name type="scientific">Dinothrombium tinctorium</name>
    <dbReference type="NCBI Taxonomy" id="1965070"/>
    <lineage>
        <taxon>Eukaryota</taxon>
        <taxon>Metazoa</taxon>
        <taxon>Ecdysozoa</taxon>
        <taxon>Arthropoda</taxon>
        <taxon>Chelicerata</taxon>
        <taxon>Arachnida</taxon>
        <taxon>Acari</taxon>
        <taxon>Acariformes</taxon>
        <taxon>Trombidiformes</taxon>
        <taxon>Prostigmata</taxon>
        <taxon>Anystina</taxon>
        <taxon>Parasitengona</taxon>
        <taxon>Trombidioidea</taxon>
        <taxon>Trombidiidae</taxon>
        <taxon>Dinothrombium</taxon>
    </lineage>
</organism>
<dbReference type="Pfam" id="PF01624">
    <property type="entry name" value="MutS_I"/>
    <property type="match status" value="1"/>
</dbReference>
<dbReference type="Proteomes" id="UP000285301">
    <property type="component" value="Unassembled WGS sequence"/>
</dbReference>
<sequence length="372" mass="42438">MDTDAAITQLDIPAEAEFIKCYHKLEEKSDLTFRFFDHKDFFTVHGNDASFIAEHIIRTQNVIRYIGSEKLASVAISANKLDSILRELLIIRRYRIEFYEKADRSWKLRNKCSPGNLGELEELIYSNSDCIQSHGLLSIKVATGDDTLIGLAYIDTFERCLFACEFADNRYYTTFEALLVQLGPQEVIISENVQNSSYFKQIDTILHLNNILVTKLKSQMFNIGSFDTEMKRIQNLLHPSSKGVSAANDLGTQKLAVSAIGAIFKFLNLSDDESYGQYMFHRLKIDSFMRLDSSVITSLNLFSNLQNNSQHKSISSLYSLLNNCKTAAGKRLLSHWIRQPLTDLMRIDERLDLVEHFFSNAGCSETLSENFL</sequence>
<dbReference type="Gene3D" id="1.10.1420.10">
    <property type="match status" value="1"/>
</dbReference>
<accession>A0A3S4Q4G8</accession>
<dbReference type="GO" id="GO:0032301">
    <property type="term" value="C:MutSalpha complex"/>
    <property type="evidence" value="ECO:0007669"/>
    <property type="project" value="TreeGrafter"/>
</dbReference>
<keyword evidence="7" id="KW-1185">Reference proteome</keyword>
<feature type="domain" description="DNA mismatch repair protein MutS core" evidence="5">
    <location>
        <begin position="296"/>
        <end position="369"/>
    </location>
</feature>
<feature type="domain" description="DNA mismatch repair protein MutS-like N-terminal" evidence="3">
    <location>
        <begin position="18"/>
        <end position="119"/>
    </location>
</feature>
<comment type="caution">
    <text evidence="6">The sequence shown here is derived from an EMBL/GenBank/DDBJ whole genome shotgun (WGS) entry which is preliminary data.</text>
</comment>
<dbReference type="Gene3D" id="3.30.420.110">
    <property type="entry name" value="MutS, connector domain"/>
    <property type="match status" value="1"/>
</dbReference>
<feature type="domain" description="DNA mismatch repair protein MutS connector" evidence="4">
    <location>
        <begin position="136"/>
        <end position="274"/>
    </location>
</feature>